<comment type="subcellular location">
    <subcellularLocation>
        <location evidence="1">Cell membrane</location>
        <topology evidence="1">Multi-pass membrane protein</topology>
    </subcellularLocation>
</comment>
<feature type="transmembrane region" description="Helical" evidence="6">
    <location>
        <begin position="67"/>
        <end position="88"/>
    </location>
</feature>
<feature type="transmembrane region" description="Helical" evidence="6">
    <location>
        <begin position="146"/>
        <end position="167"/>
    </location>
</feature>
<accession>A0A1G7USA3</accession>
<dbReference type="Pfam" id="PF01810">
    <property type="entry name" value="LysE"/>
    <property type="match status" value="1"/>
</dbReference>
<name>A0A1G7USA3_9GAMM</name>
<evidence type="ECO:0000256" key="4">
    <source>
        <dbReference type="ARBA" id="ARBA00022989"/>
    </source>
</evidence>
<evidence type="ECO:0000313" key="7">
    <source>
        <dbReference type="EMBL" id="SDG50218.1"/>
    </source>
</evidence>
<dbReference type="AlphaFoldDB" id="A0A1G7USA3"/>
<feature type="transmembrane region" description="Helical" evidence="6">
    <location>
        <begin position="109"/>
        <end position="126"/>
    </location>
</feature>
<dbReference type="GO" id="GO:0015171">
    <property type="term" value="F:amino acid transmembrane transporter activity"/>
    <property type="evidence" value="ECO:0007669"/>
    <property type="project" value="TreeGrafter"/>
</dbReference>
<keyword evidence="4 6" id="KW-1133">Transmembrane helix</keyword>
<feature type="transmembrane region" description="Helical" evidence="6">
    <location>
        <begin position="37"/>
        <end position="61"/>
    </location>
</feature>
<evidence type="ECO:0000256" key="5">
    <source>
        <dbReference type="ARBA" id="ARBA00023136"/>
    </source>
</evidence>
<feature type="transmembrane region" description="Helical" evidence="6">
    <location>
        <begin position="179"/>
        <end position="197"/>
    </location>
</feature>
<proteinExistence type="predicted"/>
<evidence type="ECO:0000256" key="2">
    <source>
        <dbReference type="ARBA" id="ARBA00022475"/>
    </source>
</evidence>
<dbReference type="InterPro" id="IPR001123">
    <property type="entry name" value="LeuE-type"/>
</dbReference>
<reference evidence="7 8" key="1">
    <citation type="submission" date="2016-10" db="EMBL/GenBank/DDBJ databases">
        <authorList>
            <person name="de Groot N.N."/>
        </authorList>
    </citation>
    <scope>NUCLEOTIDE SEQUENCE [LARGE SCALE GENOMIC DNA]</scope>
    <source>
        <strain evidence="7 8">BH539</strain>
    </source>
</reference>
<dbReference type="Proteomes" id="UP000198641">
    <property type="component" value="Unassembled WGS sequence"/>
</dbReference>
<dbReference type="PANTHER" id="PTHR30086:SF20">
    <property type="entry name" value="ARGININE EXPORTER PROTEIN ARGO-RELATED"/>
    <property type="match status" value="1"/>
</dbReference>
<dbReference type="RefSeq" id="WP_092528344.1">
    <property type="nucleotide sequence ID" value="NZ_FNCI01000016.1"/>
</dbReference>
<sequence length="203" mass="21556">MWISAVQGLLVGAGLIIAIGAQNAFVLSQGLRREHIWLVATICALCDWVLVGLGVLGLGTLLAEQHLLMLLARWGGAAYLAFLAWQSLRRAWHSHALRADAGAPASRRQVLLATLAVTLLNPQVYLDTLVMLGIVGAVQESPGGFFIGAALASFGWFFGLVAAASWLAPKLANPRAWRVIDTLIGVTMAVIAWRLLAGGMLPA</sequence>
<keyword evidence="5 6" id="KW-0472">Membrane</keyword>
<organism evidence="7 8">
    <name type="scientific">Onishia taeanensis</name>
    <dbReference type="NCBI Taxonomy" id="284577"/>
    <lineage>
        <taxon>Bacteria</taxon>
        <taxon>Pseudomonadati</taxon>
        <taxon>Pseudomonadota</taxon>
        <taxon>Gammaproteobacteria</taxon>
        <taxon>Oceanospirillales</taxon>
        <taxon>Halomonadaceae</taxon>
        <taxon>Onishia</taxon>
    </lineage>
</organism>
<dbReference type="EMBL" id="FNCI01000016">
    <property type="protein sequence ID" value="SDG50218.1"/>
    <property type="molecule type" value="Genomic_DNA"/>
</dbReference>
<keyword evidence="8" id="KW-1185">Reference proteome</keyword>
<dbReference type="OrthoDB" id="5638726at2"/>
<feature type="transmembrane region" description="Helical" evidence="6">
    <location>
        <begin position="6"/>
        <end position="25"/>
    </location>
</feature>
<evidence type="ECO:0000313" key="8">
    <source>
        <dbReference type="Proteomes" id="UP000198641"/>
    </source>
</evidence>
<gene>
    <name evidence="7" type="ORF">SAMN05216571_11636</name>
</gene>
<dbReference type="GO" id="GO:0005886">
    <property type="term" value="C:plasma membrane"/>
    <property type="evidence" value="ECO:0007669"/>
    <property type="project" value="UniProtKB-SubCell"/>
</dbReference>
<evidence type="ECO:0000256" key="1">
    <source>
        <dbReference type="ARBA" id="ARBA00004651"/>
    </source>
</evidence>
<dbReference type="STRING" id="284577.SAMN05216571_11636"/>
<keyword evidence="2" id="KW-1003">Cell membrane</keyword>
<dbReference type="PANTHER" id="PTHR30086">
    <property type="entry name" value="ARGININE EXPORTER PROTEIN ARGO"/>
    <property type="match status" value="1"/>
</dbReference>
<protein>
    <submittedName>
        <fullName evidence="7">L-lysine exporter family protein LysE/ArgO</fullName>
    </submittedName>
</protein>
<keyword evidence="3 6" id="KW-0812">Transmembrane</keyword>
<evidence type="ECO:0000256" key="3">
    <source>
        <dbReference type="ARBA" id="ARBA00022692"/>
    </source>
</evidence>
<evidence type="ECO:0000256" key="6">
    <source>
        <dbReference type="SAM" id="Phobius"/>
    </source>
</evidence>